<keyword evidence="2" id="KW-1185">Reference proteome</keyword>
<comment type="caution">
    <text evidence="1">The sequence shown here is derived from an EMBL/GenBank/DDBJ whole genome shotgun (WGS) entry which is preliminary data.</text>
</comment>
<reference evidence="1" key="2">
    <citation type="journal article" date="2021" name="Genome Biol. Evol.">
        <title>Developing a high-quality reference genome for a parasitic bivalve with doubly uniparental inheritance (Bivalvia: Unionida).</title>
        <authorList>
            <person name="Smith C.H."/>
        </authorList>
    </citation>
    <scope>NUCLEOTIDE SEQUENCE</scope>
    <source>
        <strain evidence="1">CHS0354</strain>
        <tissue evidence="1">Mantle</tissue>
    </source>
</reference>
<gene>
    <name evidence="1" type="ORF">CHS0354_002700</name>
</gene>
<accession>A0AAE0RVT7</accession>
<protein>
    <submittedName>
        <fullName evidence="1">Uncharacterized protein</fullName>
    </submittedName>
</protein>
<reference evidence="1" key="3">
    <citation type="submission" date="2023-05" db="EMBL/GenBank/DDBJ databases">
        <authorList>
            <person name="Smith C.H."/>
        </authorList>
    </citation>
    <scope>NUCLEOTIDE SEQUENCE</scope>
    <source>
        <strain evidence="1">CHS0354</strain>
        <tissue evidence="1">Mantle</tissue>
    </source>
</reference>
<proteinExistence type="predicted"/>
<sequence>MICSDNLDKVFRTVGCQVTLAQMSIKGKIYQLKPCASEGIFIAVGDKVMLGGKTKIYDIMLTLHHGFDKNRGLDSPFLQTPMAKAPSNHPSPNERFHILASKIIWQHITTVVLICRKMLRHFFMSYDERYYPEEMYLLLA</sequence>
<evidence type="ECO:0000313" key="1">
    <source>
        <dbReference type="EMBL" id="KAK3580602.1"/>
    </source>
</evidence>
<reference evidence="1" key="1">
    <citation type="journal article" date="2021" name="Genome Biol. Evol.">
        <title>A High-Quality Reference Genome for a Parasitic Bivalve with Doubly Uniparental Inheritance (Bivalvia: Unionida).</title>
        <authorList>
            <person name="Smith C.H."/>
        </authorList>
    </citation>
    <scope>NUCLEOTIDE SEQUENCE</scope>
    <source>
        <strain evidence="1">CHS0354</strain>
    </source>
</reference>
<dbReference type="EMBL" id="JAEAOA010000217">
    <property type="protein sequence ID" value="KAK3580602.1"/>
    <property type="molecule type" value="Genomic_DNA"/>
</dbReference>
<dbReference type="Proteomes" id="UP001195483">
    <property type="component" value="Unassembled WGS sequence"/>
</dbReference>
<evidence type="ECO:0000313" key="2">
    <source>
        <dbReference type="Proteomes" id="UP001195483"/>
    </source>
</evidence>
<organism evidence="1 2">
    <name type="scientific">Potamilus streckersoni</name>
    <dbReference type="NCBI Taxonomy" id="2493646"/>
    <lineage>
        <taxon>Eukaryota</taxon>
        <taxon>Metazoa</taxon>
        <taxon>Spiralia</taxon>
        <taxon>Lophotrochozoa</taxon>
        <taxon>Mollusca</taxon>
        <taxon>Bivalvia</taxon>
        <taxon>Autobranchia</taxon>
        <taxon>Heteroconchia</taxon>
        <taxon>Palaeoheterodonta</taxon>
        <taxon>Unionida</taxon>
        <taxon>Unionoidea</taxon>
        <taxon>Unionidae</taxon>
        <taxon>Ambleminae</taxon>
        <taxon>Lampsilini</taxon>
        <taxon>Potamilus</taxon>
    </lineage>
</organism>
<dbReference type="AlphaFoldDB" id="A0AAE0RVT7"/>
<name>A0AAE0RVT7_9BIVA</name>